<comment type="subcellular location">
    <subcellularLocation>
        <location evidence="1">Cell outer membrane</location>
    </subcellularLocation>
</comment>
<organism evidence="4 5">
    <name type="scientific">Nibricoccus aquaticus</name>
    <dbReference type="NCBI Taxonomy" id="2576891"/>
    <lineage>
        <taxon>Bacteria</taxon>
        <taxon>Pseudomonadati</taxon>
        <taxon>Verrucomicrobiota</taxon>
        <taxon>Opitutia</taxon>
        <taxon>Opitutales</taxon>
        <taxon>Opitutaceae</taxon>
        <taxon>Nibricoccus</taxon>
    </lineage>
</organism>
<dbReference type="GO" id="GO:0009279">
    <property type="term" value="C:cell outer membrane"/>
    <property type="evidence" value="ECO:0007669"/>
    <property type="project" value="UniProtKB-SubCell"/>
</dbReference>
<keyword evidence="5" id="KW-1185">Reference proteome</keyword>
<dbReference type="AlphaFoldDB" id="A0A290QD87"/>
<evidence type="ECO:0008006" key="6">
    <source>
        <dbReference type="Google" id="ProtNLM"/>
    </source>
</evidence>
<dbReference type="EMBL" id="CP023344">
    <property type="protein sequence ID" value="ATC63298.1"/>
    <property type="molecule type" value="Genomic_DNA"/>
</dbReference>
<sequence length="356" mass="39795">MTSSWTTEQERSEIVARSAWDAGYGVWRGGAEVAGERLDYAWEFLAPGGAGAAERLVYRGRSRETLTAGWVELETSVARNVNATAGVRAWDSRRAGEAGFDPRLALIWQMSRRASWSVSGGRYHQVAEGFYYRDGTEPARAMQADQVIVSYDWKRGQRSVRVEAYAKRYRRIVGFDRKYSVVGDGVGEARGVDFMIKQPLPWEASGRLTWSTVWAERTDPATGVEAPAPWAVRNSVVLIVERDFGNWKCSLAGRWANGRAFTPITGAVSNGGGGSEPVFGAVNSENYPSFRRIDCTLARTWEVSKRVTAVTYLAGFNLAGWDNVQAYEYSDDFRERREVPTLFSRGLFFGVNLIFR</sequence>
<gene>
    <name evidence="4" type="ORF">CMV30_04640</name>
</gene>
<dbReference type="SUPFAM" id="SSF56935">
    <property type="entry name" value="Porins"/>
    <property type="match status" value="1"/>
</dbReference>
<name>A0A290QD87_9BACT</name>
<reference evidence="4 5" key="1">
    <citation type="submission" date="2017-09" db="EMBL/GenBank/DDBJ databases">
        <title>Complete genome sequence of Verrucomicrobial strain HZ-65, isolated from freshwater.</title>
        <authorList>
            <person name="Choi A."/>
        </authorList>
    </citation>
    <scope>NUCLEOTIDE SEQUENCE [LARGE SCALE GENOMIC DNA]</scope>
    <source>
        <strain evidence="4 5">HZ-65</strain>
    </source>
</reference>
<keyword evidence="2" id="KW-0472">Membrane</keyword>
<proteinExistence type="predicted"/>
<evidence type="ECO:0000256" key="3">
    <source>
        <dbReference type="ARBA" id="ARBA00023237"/>
    </source>
</evidence>
<dbReference type="InterPro" id="IPR036942">
    <property type="entry name" value="Beta-barrel_TonB_sf"/>
</dbReference>
<evidence type="ECO:0000256" key="1">
    <source>
        <dbReference type="ARBA" id="ARBA00004442"/>
    </source>
</evidence>
<dbReference type="Gene3D" id="2.40.170.20">
    <property type="entry name" value="TonB-dependent receptor, beta-barrel domain"/>
    <property type="match status" value="1"/>
</dbReference>
<accession>A0A290QD87</accession>
<evidence type="ECO:0000256" key="2">
    <source>
        <dbReference type="ARBA" id="ARBA00023136"/>
    </source>
</evidence>
<evidence type="ECO:0000313" key="4">
    <source>
        <dbReference type="EMBL" id="ATC63298.1"/>
    </source>
</evidence>
<dbReference type="Proteomes" id="UP000217265">
    <property type="component" value="Chromosome"/>
</dbReference>
<protein>
    <recommendedName>
        <fullName evidence="6">TonB-dependent receptor-like beta-barrel domain-containing protein</fullName>
    </recommendedName>
</protein>
<keyword evidence="3" id="KW-0998">Cell outer membrane</keyword>
<dbReference type="KEGG" id="vbh:CMV30_04640"/>
<evidence type="ECO:0000313" key="5">
    <source>
        <dbReference type="Proteomes" id="UP000217265"/>
    </source>
</evidence>